<evidence type="ECO:0000259" key="6">
    <source>
        <dbReference type="PROSITE" id="PS50118"/>
    </source>
</evidence>
<dbReference type="Gene3D" id="1.10.30.10">
    <property type="entry name" value="High mobility group box domain"/>
    <property type="match status" value="2"/>
</dbReference>
<evidence type="ECO:0000256" key="3">
    <source>
        <dbReference type="PROSITE-ProRule" id="PRU00267"/>
    </source>
</evidence>
<evidence type="ECO:0000256" key="2">
    <source>
        <dbReference type="ARBA" id="ARBA00023125"/>
    </source>
</evidence>
<protein>
    <recommendedName>
        <fullName evidence="6">HMG box domain-containing protein</fullName>
    </recommendedName>
</protein>
<keyword evidence="2 3" id="KW-0238">DNA-binding</keyword>
<feature type="domain" description="HMG box" evidence="6">
    <location>
        <begin position="276"/>
        <end position="344"/>
    </location>
</feature>
<dbReference type="PANTHER" id="PTHR48112">
    <property type="entry name" value="HIGH MOBILITY GROUP PROTEIN DSP1"/>
    <property type="match status" value="1"/>
</dbReference>
<evidence type="ECO:0000313" key="7">
    <source>
        <dbReference type="EMBL" id="CAK0872247.1"/>
    </source>
</evidence>
<feature type="compositionally biased region" description="Basic and acidic residues" evidence="5">
    <location>
        <begin position="249"/>
        <end position="258"/>
    </location>
</feature>
<feature type="DNA-binding region" description="HMG box" evidence="3">
    <location>
        <begin position="276"/>
        <end position="344"/>
    </location>
</feature>
<dbReference type="Gene3D" id="1.25.10.10">
    <property type="entry name" value="Leucine-rich Repeat Variant"/>
    <property type="match status" value="1"/>
</dbReference>
<evidence type="ECO:0000256" key="5">
    <source>
        <dbReference type="SAM" id="MobiDB-lite"/>
    </source>
</evidence>
<name>A0ABN9VGD0_9DINO</name>
<feature type="non-terminal residue" evidence="7">
    <location>
        <position position="1"/>
    </location>
</feature>
<feature type="non-terminal residue" evidence="7">
    <location>
        <position position="512"/>
    </location>
</feature>
<dbReference type="PROSITE" id="PS50302">
    <property type="entry name" value="PUM"/>
    <property type="match status" value="1"/>
</dbReference>
<dbReference type="PROSITE" id="PS50118">
    <property type="entry name" value="HMG_BOX_2"/>
    <property type="match status" value="2"/>
</dbReference>
<evidence type="ECO:0000313" key="8">
    <source>
        <dbReference type="Proteomes" id="UP001189429"/>
    </source>
</evidence>
<evidence type="ECO:0000256" key="4">
    <source>
        <dbReference type="PROSITE-ProRule" id="PRU00317"/>
    </source>
</evidence>
<feature type="region of interest" description="Disordered" evidence="5">
    <location>
        <begin position="240"/>
        <end position="279"/>
    </location>
</feature>
<dbReference type="SUPFAM" id="SSF48371">
    <property type="entry name" value="ARM repeat"/>
    <property type="match status" value="1"/>
</dbReference>
<keyword evidence="8" id="KW-1185">Reference proteome</keyword>
<accession>A0ABN9VGD0</accession>
<feature type="compositionally biased region" description="Gly residues" evidence="5">
    <location>
        <begin position="497"/>
        <end position="512"/>
    </location>
</feature>
<dbReference type="InterPro" id="IPR009071">
    <property type="entry name" value="HMG_box_dom"/>
</dbReference>
<feature type="domain" description="HMG box" evidence="6">
    <location>
        <begin position="169"/>
        <end position="237"/>
    </location>
</feature>
<feature type="DNA-binding region" description="HMG box" evidence="3">
    <location>
        <begin position="169"/>
        <end position="237"/>
    </location>
</feature>
<dbReference type="SUPFAM" id="SSF47095">
    <property type="entry name" value="HMG-box"/>
    <property type="match status" value="2"/>
</dbReference>
<evidence type="ECO:0000256" key="1">
    <source>
        <dbReference type="ARBA" id="ARBA00022737"/>
    </source>
</evidence>
<dbReference type="InterPro" id="IPR016024">
    <property type="entry name" value="ARM-type_fold"/>
</dbReference>
<dbReference type="Proteomes" id="UP001189429">
    <property type="component" value="Unassembled WGS sequence"/>
</dbReference>
<dbReference type="InterPro" id="IPR001313">
    <property type="entry name" value="Pumilio_RNA-bd_rpt"/>
</dbReference>
<reference evidence="7" key="1">
    <citation type="submission" date="2023-10" db="EMBL/GenBank/DDBJ databases">
        <authorList>
            <person name="Chen Y."/>
            <person name="Shah S."/>
            <person name="Dougan E. K."/>
            <person name="Thang M."/>
            <person name="Chan C."/>
        </authorList>
    </citation>
    <scope>NUCLEOTIDE SEQUENCE [LARGE SCALE GENOMIC DNA]</scope>
</reference>
<organism evidence="7 8">
    <name type="scientific">Prorocentrum cordatum</name>
    <dbReference type="NCBI Taxonomy" id="2364126"/>
    <lineage>
        <taxon>Eukaryota</taxon>
        <taxon>Sar</taxon>
        <taxon>Alveolata</taxon>
        <taxon>Dinophyceae</taxon>
        <taxon>Prorocentrales</taxon>
        <taxon>Prorocentraceae</taxon>
        <taxon>Prorocentrum</taxon>
    </lineage>
</organism>
<dbReference type="SMART" id="SM00025">
    <property type="entry name" value="Pumilio"/>
    <property type="match status" value="3"/>
</dbReference>
<dbReference type="InterPro" id="IPR036910">
    <property type="entry name" value="HMG_box_dom_sf"/>
</dbReference>
<dbReference type="InterPro" id="IPR011989">
    <property type="entry name" value="ARM-like"/>
</dbReference>
<keyword evidence="3" id="KW-0539">Nucleus</keyword>
<sequence length="512" mass="55091">RRPAGRKQPSRAGFKISELESMFNSGAFLDHVCSVARDQAGCRMLQLRLEKAVAQGNTEMLGAILDRCLPSVVDLMMDPFGNYLCQKLMELCTAQQLEAMVERARGSLVKVSLNLHGARAVQKLIEAAQRAPNAQRQLAVALDGAVAGRPRRQPVFGQRAGMAAELEEPKKPQNPYWIWLSENREALAKEAGSGKAPVIGKLAGERWKALSAAAKKPFEDKAAKSKAEYEAAMEKFKAAGGQVGKRRLEKKEAKEGKAAKSSRKAKNEADKASGKPSRPQNAYWMWLAENRAALTKEAGNVKGSAISKLAGERWKALPAAKKKPFEEKAAELKATYDKALAEWKKTNGGGGGGDNDDEEEGAGTAAPAERSRESPAELADRHLSRALLAFDELRDEREVAVCHFHMADLALQEQRLPGAAPLPRARLAAALRHARRSAAYWEREGPLSYAKDLVAAHVKIARLLECQQRAGAAAEALEHLQGAEDGLLEQALAGAGPAAGGGRPAEGGGGQE</sequence>
<dbReference type="Pfam" id="PF00806">
    <property type="entry name" value="PUF"/>
    <property type="match status" value="3"/>
</dbReference>
<gene>
    <name evidence="7" type="ORF">PCOR1329_LOCUS57773</name>
</gene>
<dbReference type="InterPro" id="IPR050342">
    <property type="entry name" value="HMGB"/>
</dbReference>
<keyword evidence="1" id="KW-0677">Repeat</keyword>
<dbReference type="EMBL" id="CAUYUJ010017152">
    <property type="protein sequence ID" value="CAK0872247.1"/>
    <property type="molecule type" value="Genomic_DNA"/>
</dbReference>
<feature type="repeat" description="Pumilio" evidence="4">
    <location>
        <begin position="63"/>
        <end position="102"/>
    </location>
</feature>
<dbReference type="SMART" id="SM00398">
    <property type="entry name" value="HMG"/>
    <property type="match status" value="2"/>
</dbReference>
<feature type="region of interest" description="Disordered" evidence="5">
    <location>
        <begin position="493"/>
        <end position="512"/>
    </location>
</feature>
<dbReference type="Pfam" id="PF00505">
    <property type="entry name" value="HMG_box"/>
    <property type="match status" value="2"/>
</dbReference>
<comment type="caution">
    <text evidence="7">The sequence shown here is derived from an EMBL/GenBank/DDBJ whole genome shotgun (WGS) entry which is preliminary data.</text>
</comment>
<feature type="region of interest" description="Disordered" evidence="5">
    <location>
        <begin position="345"/>
        <end position="377"/>
    </location>
</feature>
<proteinExistence type="predicted"/>